<keyword evidence="1" id="KW-1133">Transmembrane helix</keyword>
<evidence type="ECO:0000313" key="3">
    <source>
        <dbReference type="Proteomes" id="UP000266492"/>
    </source>
</evidence>
<reference evidence="2 3" key="1">
    <citation type="submission" date="2018-08" db="EMBL/GenBank/DDBJ databases">
        <title>A genome reference for cultivated species of the human gut microbiota.</title>
        <authorList>
            <person name="Zou Y."/>
            <person name="Xue W."/>
            <person name="Luo G."/>
        </authorList>
    </citation>
    <scope>NUCLEOTIDE SEQUENCE [LARGE SCALE GENOMIC DNA]</scope>
    <source>
        <strain evidence="2 3">AF20-9LB</strain>
    </source>
</reference>
<feature type="transmembrane region" description="Helical" evidence="1">
    <location>
        <begin position="30"/>
        <end position="50"/>
    </location>
</feature>
<name>A0A395VSI7_BACOV</name>
<dbReference type="Proteomes" id="UP000266492">
    <property type="component" value="Unassembled WGS sequence"/>
</dbReference>
<accession>A0A395VSI7</accession>
<evidence type="ECO:0000256" key="1">
    <source>
        <dbReference type="SAM" id="Phobius"/>
    </source>
</evidence>
<comment type="caution">
    <text evidence="2">The sequence shown here is derived from an EMBL/GenBank/DDBJ whole genome shotgun (WGS) entry which is preliminary data.</text>
</comment>
<protein>
    <submittedName>
        <fullName evidence="2">Uncharacterized protein</fullName>
    </submittedName>
</protein>
<keyword evidence="1" id="KW-0472">Membrane</keyword>
<sequence>MTNFFSLNSKVVLIKEKTINASFDYKNGSFIYIIASFDFINETCVYSLYLSKRKFGIGRKEVYL</sequence>
<keyword evidence="1" id="KW-0812">Transmembrane</keyword>
<dbReference type="EMBL" id="QRVZ01000029">
    <property type="protein sequence ID" value="RGS79901.1"/>
    <property type="molecule type" value="Genomic_DNA"/>
</dbReference>
<evidence type="ECO:0000313" key="2">
    <source>
        <dbReference type="EMBL" id="RGS79901.1"/>
    </source>
</evidence>
<organism evidence="2 3">
    <name type="scientific">Bacteroides ovatus</name>
    <dbReference type="NCBI Taxonomy" id="28116"/>
    <lineage>
        <taxon>Bacteria</taxon>
        <taxon>Pseudomonadati</taxon>
        <taxon>Bacteroidota</taxon>
        <taxon>Bacteroidia</taxon>
        <taxon>Bacteroidales</taxon>
        <taxon>Bacteroidaceae</taxon>
        <taxon>Bacteroides</taxon>
    </lineage>
</organism>
<gene>
    <name evidence="2" type="ORF">DWX70_23205</name>
</gene>
<dbReference type="AlphaFoldDB" id="A0A395VSI7"/>
<proteinExistence type="predicted"/>